<dbReference type="Pfam" id="PF00084">
    <property type="entry name" value="Sushi"/>
    <property type="match status" value="1"/>
</dbReference>
<dbReference type="Proteomes" id="UP001292094">
    <property type="component" value="Unassembled WGS sequence"/>
</dbReference>
<dbReference type="EMBL" id="JAWZYT010001618">
    <property type="protein sequence ID" value="KAK4310608.1"/>
    <property type="molecule type" value="Genomic_DNA"/>
</dbReference>
<feature type="signal peptide" evidence="3">
    <location>
        <begin position="1"/>
        <end position="30"/>
    </location>
</feature>
<dbReference type="InterPro" id="IPR000436">
    <property type="entry name" value="Sushi_SCR_CCP_dom"/>
</dbReference>
<accession>A0AAE1U519</accession>
<keyword evidence="2" id="KW-0768">Sushi</keyword>
<evidence type="ECO:0000256" key="1">
    <source>
        <dbReference type="ARBA" id="ARBA00023157"/>
    </source>
</evidence>
<protein>
    <recommendedName>
        <fullName evidence="4">Sushi domain-containing protein</fullName>
    </recommendedName>
</protein>
<dbReference type="CDD" id="cd00033">
    <property type="entry name" value="CCP"/>
    <property type="match status" value="1"/>
</dbReference>
<feature type="chain" id="PRO_5042089058" description="Sushi domain-containing protein" evidence="3">
    <location>
        <begin position="31"/>
        <end position="352"/>
    </location>
</feature>
<evidence type="ECO:0000313" key="5">
    <source>
        <dbReference type="EMBL" id="KAK4310608.1"/>
    </source>
</evidence>
<keyword evidence="6" id="KW-1185">Reference proteome</keyword>
<name>A0AAE1U519_9EUCA</name>
<feature type="domain" description="Sushi" evidence="4">
    <location>
        <begin position="197"/>
        <end position="262"/>
    </location>
</feature>
<evidence type="ECO:0000256" key="2">
    <source>
        <dbReference type="PROSITE-ProRule" id="PRU00302"/>
    </source>
</evidence>
<reference evidence="5" key="1">
    <citation type="submission" date="2023-11" db="EMBL/GenBank/DDBJ databases">
        <title>Genome assemblies of two species of porcelain crab, Petrolisthes cinctipes and Petrolisthes manimaculis (Anomura: Porcellanidae).</title>
        <authorList>
            <person name="Angst P."/>
        </authorList>
    </citation>
    <scope>NUCLEOTIDE SEQUENCE</scope>
    <source>
        <strain evidence="5">PB745_02</strain>
        <tissue evidence="5">Gill</tissue>
    </source>
</reference>
<keyword evidence="3" id="KW-0732">Signal</keyword>
<gene>
    <name evidence="5" type="ORF">Pmani_017836</name>
</gene>
<comment type="caution">
    <text evidence="5">The sequence shown here is derived from an EMBL/GenBank/DDBJ whole genome shotgun (WGS) entry which is preliminary data.</text>
</comment>
<dbReference type="Gene3D" id="2.10.70.10">
    <property type="entry name" value="Complement Module, domain 1"/>
    <property type="match status" value="1"/>
</dbReference>
<sequence length="352" mass="38491">MRGLWGVLGRGGLSLFQLLLVFRLTEQVQSTYERGKVYCYDEFDATIKTKVESFPEVADPMTSYNGAKYSGSGTSFTASTCRDVSTVKTTLKVTDTEFINNASDASQVPTLEGIVMKTFEEEFSSGTNTEIKERLNKIHVKLDSTPTGSVLFTLQFVFKGHDDTLTVESEVTTVVLAGGKLNDTWTVDTTGMTFVALKCPANPPATPANGAATTTNNFAGEMVTYTCNTGYRLSTKTESLVFTCKRDTLTWTAAQNTFSCEEALEELSTVNPDPEVMCLNQIWESLPDGYNCIPNTFTNAEKEEEFYFMSVTIPSAAGLTLGILICLCCSRPESPLCRCCSDKRAGKNPSFA</sequence>
<evidence type="ECO:0000313" key="6">
    <source>
        <dbReference type="Proteomes" id="UP001292094"/>
    </source>
</evidence>
<evidence type="ECO:0000256" key="3">
    <source>
        <dbReference type="SAM" id="SignalP"/>
    </source>
</evidence>
<organism evidence="5 6">
    <name type="scientific">Petrolisthes manimaculis</name>
    <dbReference type="NCBI Taxonomy" id="1843537"/>
    <lineage>
        <taxon>Eukaryota</taxon>
        <taxon>Metazoa</taxon>
        <taxon>Ecdysozoa</taxon>
        <taxon>Arthropoda</taxon>
        <taxon>Crustacea</taxon>
        <taxon>Multicrustacea</taxon>
        <taxon>Malacostraca</taxon>
        <taxon>Eumalacostraca</taxon>
        <taxon>Eucarida</taxon>
        <taxon>Decapoda</taxon>
        <taxon>Pleocyemata</taxon>
        <taxon>Anomura</taxon>
        <taxon>Galatheoidea</taxon>
        <taxon>Porcellanidae</taxon>
        <taxon>Petrolisthes</taxon>
    </lineage>
</organism>
<proteinExistence type="predicted"/>
<dbReference type="SUPFAM" id="SSF57535">
    <property type="entry name" value="Complement control module/SCR domain"/>
    <property type="match status" value="1"/>
</dbReference>
<dbReference type="PROSITE" id="PS50923">
    <property type="entry name" value="SUSHI"/>
    <property type="match status" value="1"/>
</dbReference>
<evidence type="ECO:0000259" key="4">
    <source>
        <dbReference type="PROSITE" id="PS50923"/>
    </source>
</evidence>
<comment type="caution">
    <text evidence="2">Lacks conserved residue(s) required for the propagation of feature annotation.</text>
</comment>
<keyword evidence="1" id="KW-1015">Disulfide bond</keyword>
<dbReference type="InterPro" id="IPR035976">
    <property type="entry name" value="Sushi/SCR/CCP_sf"/>
</dbReference>
<dbReference type="AlphaFoldDB" id="A0AAE1U519"/>